<dbReference type="InterPro" id="IPR036396">
    <property type="entry name" value="Cyt_P450_sf"/>
</dbReference>
<evidence type="ECO:0000256" key="5">
    <source>
        <dbReference type="ARBA" id="ARBA00023004"/>
    </source>
</evidence>
<dbReference type="GO" id="GO:0005506">
    <property type="term" value="F:iron ion binding"/>
    <property type="evidence" value="ECO:0007669"/>
    <property type="project" value="InterPro"/>
</dbReference>
<name>A0A2B7X730_9EURO</name>
<dbReference type="PANTHER" id="PTHR24305">
    <property type="entry name" value="CYTOCHROME P450"/>
    <property type="match status" value="1"/>
</dbReference>
<gene>
    <name evidence="7" type="ORF">GX51_03386</name>
</gene>
<dbReference type="InterPro" id="IPR001128">
    <property type="entry name" value="Cyt_P450"/>
</dbReference>
<dbReference type="PROSITE" id="PS00086">
    <property type="entry name" value="CYTOCHROME_P450"/>
    <property type="match status" value="1"/>
</dbReference>
<comment type="similarity">
    <text evidence="2 6">Belongs to the cytochrome P450 family.</text>
</comment>
<dbReference type="GO" id="GO:0020037">
    <property type="term" value="F:heme binding"/>
    <property type="evidence" value="ECO:0007669"/>
    <property type="project" value="InterPro"/>
</dbReference>
<dbReference type="SUPFAM" id="SSF48264">
    <property type="entry name" value="Cytochrome P450"/>
    <property type="match status" value="1"/>
</dbReference>
<dbReference type="InterPro" id="IPR017972">
    <property type="entry name" value="Cyt_P450_CS"/>
</dbReference>
<keyword evidence="6" id="KW-0503">Monooxygenase</keyword>
<evidence type="ECO:0000256" key="2">
    <source>
        <dbReference type="ARBA" id="ARBA00010617"/>
    </source>
</evidence>
<dbReference type="EMBL" id="PDNC01000036">
    <property type="protein sequence ID" value="PGH04719.1"/>
    <property type="molecule type" value="Genomic_DNA"/>
</dbReference>
<evidence type="ECO:0000256" key="4">
    <source>
        <dbReference type="ARBA" id="ARBA00023002"/>
    </source>
</evidence>
<keyword evidence="5 6" id="KW-0408">Iron</keyword>
<dbReference type="GO" id="GO:0004497">
    <property type="term" value="F:monooxygenase activity"/>
    <property type="evidence" value="ECO:0007669"/>
    <property type="project" value="UniProtKB-KW"/>
</dbReference>
<dbReference type="InterPro" id="IPR050121">
    <property type="entry name" value="Cytochrome_P450_monoxygenase"/>
</dbReference>
<proteinExistence type="inferred from homology"/>
<dbReference type="OrthoDB" id="1470350at2759"/>
<organism evidence="7 8">
    <name type="scientific">Blastomyces parvus</name>
    <dbReference type="NCBI Taxonomy" id="2060905"/>
    <lineage>
        <taxon>Eukaryota</taxon>
        <taxon>Fungi</taxon>
        <taxon>Dikarya</taxon>
        <taxon>Ascomycota</taxon>
        <taxon>Pezizomycotina</taxon>
        <taxon>Eurotiomycetes</taxon>
        <taxon>Eurotiomycetidae</taxon>
        <taxon>Onygenales</taxon>
        <taxon>Ajellomycetaceae</taxon>
        <taxon>Blastomyces</taxon>
    </lineage>
</organism>
<dbReference type="Pfam" id="PF00067">
    <property type="entry name" value="p450"/>
    <property type="match status" value="1"/>
</dbReference>
<dbReference type="Gene3D" id="1.10.630.10">
    <property type="entry name" value="Cytochrome P450"/>
    <property type="match status" value="1"/>
</dbReference>
<dbReference type="AlphaFoldDB" id="A0A2B7X730"/>
<evidence type="ECO:0008006" key="9">
    <source>
        <dbReference type="Google" id="ProtNLM"/>
    </source>
</evidence>
<dbReference type="GO" id="GO:0016705">
    <property type="term" value="F:oxidoreductase activity, acting on paired donors, with incorporation or reduction of molecular oxygen"/>
    <property type="evidence" value="ECO:0007669"/>
    <property type="project" value="InterPro"/>
</dbReference>
<protein>
    <recommendedName>
        <fullName evidence="9">Cytochrome P450</fullName>
    </recommendedName>
</protein>
<evidence type="ECO:0000313" key="8">
    <source>
        <dbReference type="Proteomes" id="UP000224080"/>
    </source>
</evidence>
<keyword evidence="3 6" id="KW-0479">Metal-binding</keyword>
<dbReference type="Proteomes" id="UP000224080">
    <property type="component" value="Unassembled WGS sequence"/>
</dbReference>
<keyword evidence="4 6" id="KW-0560">Oxidoreductase</keyword>
<keyword evidence="6" id="KW-0349">Heme</keyword>
<dbReference type="PANTHER" id="PTHR24305:SF166">
    <property type="entry name" value="CYTOCHROME P450 12A4, MITOCHONDRIAL-RELATED"/>
    <property type="match status" value="1"/>
</dbReference>
<dbReference type="CDD" id="cd11070">
    <property type="entry name" value="CYP56-like"/>
    <property type="match status" value="1"/>
</dbReference>
<comment type="caution">
    <text evidence="7">The sequence shown here is derived from an EMBL/GenBank/DDBJ whole genome shotgun (WGS) entry which is preliminary data.</text>
</comment>
<evidence type="ECO:0000256" key="6">
    <source>
        <dbReference type="RuleBase" id="RU000461"/>
    </source>
</evidence>
<sequence length="535" mass="60037">MAVTALSVVATLGLAYFIFKSISLVRFYIHARRSGLPIIVSPVPSKSIPWMILGQALQPTFQKYLPAWLHDRLDVVTHGWEFRRQREFHDRLGTDPAVGHSVLQRKNDFVQGPAVARLLGLFGPNLFCTNGDEWKRHRRMFSANLDERISKTVWRETCHQAGDMLKYMLKNPGNQTLDGLKSVAINVIGQAGFNQSGKWAPNLRHRTGEAATGTAAFWETFALATEMLIEAALLPTKVMRLPFMPPAFRLMGYHMERSSGYIKEVLDEERKTAATATGRRNNFLSLLLKLSDEEKHAGQSGFSLTDEEISGSLYVFSTAGFETTANTMGYTMVHLAAQPKWQDWIREELQTLDPDPSTWNYEEVYPKCRRTLALMFETLRLFPAVLHSTRAVLGDPQTISGADGATHILTPPMEVYVCQLSVHLDPATWGADAGEFRPSRWIDESGQLFVPPKGTYLPWSSGPRICPGIKMSQVEFVATMATIFRSARCDPLPTAGIEKPEALRQRLQQLTRESVSKLTLQLRNAGDVELQWTAV</sequence>
<dbReference type="PRINTS" id="PR00385">
    <property type="entry name" value="P450"/>
</dbReference>
<reference evidence="7 8" key="1">
    <citation type="submission" date="2017-10" db="EMBL/GenBank/DDBJ databases">
        <title>Comparative genomics in systemic dimorphic fungi from Ajellomycetaceae.</title>
        <authorList>
            <person name="Munoz J.F."/>
            <person name="Mcewen J.G."/>
            <person name="Clay O.K."/>
            <person name="Cuomo C.A."/>
        </authorList>
    </citation>
    <scope>NUCLEOTIDE SEQUENCE [LARGE SCALE GENOMIC DNA]</scope>
    <source>
        <strain evidence="7 8">UAMH130</strain>
    </source>
</reference>
<evidence type="ECO:0000256" key="3">
    <source>
        <dbReference type="ARBA" id="ARBA00022723"/>
    </source>
</evidence>
<keyword evidence="8" id="KW-1185">Reference proteome</keyword>
<dbReference type="STRING" id="2060905.A0A2B7X730"/>
<evidence type="ECO:0000313" key="7">
    <source>
        <dbReference type="EMBL" id="PGH04719.1"/>
    </source>
</evidence>
<evidence type="ECO:0000256" key="1">
    <source>
        <dbReference type="ARBA" id="ARBA00001971"/>
    </source>
</evidence>
<accession>A0A2B7X730</accession>
<comment type="cofactor">
    <cofactor evidence="1">
        <name>heme</name>
        <dbReference type="ChEBI" id="CHEBI:30413"/>
    </cofactor>
</comment>